<protein>
    <submittedName>
        <fullName evidence="2">Uncharacterized protein</fullName>
    </submittedName>
</protein>
<dbReference type="AlphaFoldDB" id="A0A7J8DTC9"/>
<name>A0A7J8DTC9_MOLMO</name>
<sequence>MLAPDSEQTAMSPAQDSSAGGTLRQEELREKAAGRPSLQGIEGIAEALHRSREKEGGVHMKRPPRKPGCGSAVTGPGKPCARLAEATTGYTARLAEATTGYTARLAEATTGYTARLAEATTGYTARLAEATTGYTARLAEATTGCTARLTEDITGYTAGKRHHEVHRPGPGWQRPPRGAPPGWQRPPRGAPPGWQRPPRGAPVHYAKVTETMGPGS</sequence>
<evidence type="ECO:0000313" key="3">
    <source>
        <dbReference type="Proteomes" id="UP000550707"/>
    </source>
</evidence>
<dbReference type="InParanoid" id="A0A7J8DTC9"/>
<evidence type="ECO:0000313" key="2">
    <source>
        <dbReference type="EMBL" id="KAF6426393.1"/>
    </source>
</evidence>
<keyword evidence="3" id="KW-1185">Reference proteome</keyword>
<proteinExistence type="predicted"/>
<feature type="compositionally biased region" description="Basic and acidic residues" evidence="1">
    <location>
        <begin position="24"/>
        <end position="33"/>
    </location>
</feature>
<dbReference type="Proteomes" id="UP000550707">
    <property type="component" value="Unassembled WGS sequence"/>
</dbReference>
<accession>A0A7J8DTC9</accession>
<reference evidence="2 3" key="1">
    <citation type="journal article" date="2020" name="Nature">
        <title>Six reference-quality genomes reveal evolution of bat adaptations.</title>
        <authorList>
            <person name="Jebb D."/>
            <person name="Huang Z."/>
            <person name="Pippel M."/>
            <person name="Hughes G.M."/>
            <person name="Lavrichenko K."/>
            <person name="Devanna P."/>
            <person name="Winkler S."/>
            <person name="Jermiin L.S."/>
            <person name="Skirmuntt E.C."/>
            <person name="Katzourakis A."/>
            <person name="Burkitt-Gray L."/>
            <person name="Ray D.A."/>
            <person name="Sullivan K.A.M."/>
            <person name="Roscito J.G."/>
            <person name="Kirilenko B.M."/>
            <person name="Davalos L.M."/>
            <person name="Corthals A.P."/>
            <person name="Power M.L."/>
            <person name="Jones G."/>
            <person name="Ransome R.D."/>
            <person name="Dechmann D.K.N."/>
            <person name="Locatelli A.G."/>
            <person name="Puechmaille S.J."/>
            <person name="Fedrigo O."/>
            <person name="Jarvis E.D."/>
            <person name="Hiller M."/>
            <person name="Vernes S.C."/>
            <person name="Myers E.W."/>
            <person name="Teeling E.C."/>
        </authorList>
    </citation>
    <scope>NUCLEOTIDE SEQUENCE [LARGE SCALE GENOMIC DNA]</scope>
    <source>
        <strain evidence="2">MMolMol1</strain>
        <tissue evidence="2">Muscle</tissue>
    </source>
</reference>
<feature type="compositionally biased region" description="Low complexity" evidence="1">
    <location>
        <begin position="168"/>
        <end position="202"/>
    </location>
</feature>
<dbReference type="EMBL" id="JACASF010000016">
    <property type="protein sequence ID" value="KAF6426393.1"/>
    <property type="molecule type" value="Genomic_DNA"/>
</dbReference>
<feature type="region of interest" description="Disordered" evidence="1">
    <location>
        <begin position="1"/>
        <end position="77"/>
    </location>
</feature>
<gene>
    <name evidence="2" type="ORF">HJG59_009101</name>
</gene>
<feature type="compositionally biased region" description="Basic and acidic residues" evidence="1">
    <location>
        <begin position="47"/>
        <end position="58"/>
    </location>
</feature>
<comment type="caution">
    <text evidence="2">The sequence shown here is derived from an EMBL/GenBank/DDBJ whole genome shotgun (WGS) entry which is preliminary data.</text>
</comment>
<feature type="compositionally biased region" description="Polar residues" evidence="1">
    <location>
        <begin position="1"/>
        <end position="20"/>
    </location>
</feature>
<evidence type="ECO:0000256" key="1">
    <source>
        <dbReference type="SAM" id="MobiDB-lite"/>
    </source>
</evidence>
<feature type="region of interest" description="Disordered" evidence="1">
    <location>
        <begin position="160"/>
        <end position="216"/>
    </location>
</feature>
<organism evidence="2 3">
    <name type="scientific">Molossus molossus</name>
    <name type="common">Pallas' mastiff bat</name>
    <name type="synonym">Vespertilio molossus</name>
    <dbReference type="NCBI Taxonomy" id="27622"/>
    <lineage>
        <taxon>Eukaryota</taxon>
        <taxon>Metazoa</taxon>
        <taxon>Chordata</taxon>
        <taxon>Craniata</taxon>
        <taxon>Vertebrata</taxon>
        <taxon>Euteleostomi</taxon>
        <taxon>Mammalia</taxon>
        <taxon>Eutheria</taxon>
        <taxon>Laurasiatheria</taxon>
        <taxon>Chiroptera</taxon>
        <taxon>Yangochiroptera</taxon>
        <taxon>Molossidae</taxon>
        <taxon>Molossus</taxon>
    </lineage>
</organism>